<dbReference type="InterPro" id="IPR002881">
    <property type="entry name" value="DUF58"/>
</dbReference>
<evidence type="ECO:0000313" key="2">
    <source>
        <dbReference type="EMBL" id="ERG97135.1"/>
    </source>
</evidence>
<dbReference type="STRING" id="1238425.J07HQW2_03621"/>
<reference evidence="2 3" key="1">
    <citation type="journal article" date="2013" name="PLoS ONE">
        <title>Assembly-driven community genomics of a hypersaline microbial ecosystem.</title>
        <authorList>
            <person name="Podell S."/>
            <person name="Ugalde J.A."/>
            <person name="Narasingarao P."/>
            <person name="Banfield J.F."/>
            <person name="Heidelberg K.B."/>
            <person name="Allen E.E."/>
        </authorList>
    </citation>
    <scope>NUCLEOTIDE SEQUENCE [LARGE SCALE GENOMIC DNA]</scope>
    <source>
        <strain evidence="3">J07HQW2</strain>
    </source>
</reference>
<protein>
    <submittedName>
        <fullName evidence="2">Conserved repeat domain protein</fullName>
    </submittedName>
</protein>
<dbReference type="RefSeq" id="WP_021056597.1">
    <property type="nucleotide sequence ID" value="NZ_KE356561.1"/>
</dbReference>
<dbReference type="EMBL" id="KE356561">
    <property type="protein sequence ID" value="ERG97135.1"/>
    <property type="molecule type" value="Genomic_DNA"/>
</dbReference>
<dbReference type="InterPro" id="IPR013783">
    <property type="entry name" value="Ig-like_fold"/>
</dbReference>
<dbReference type="HOGENOM" id="CLU_026973_1_0_2"/>
<name>U1NIS9_9EURY</name>
<feature type="domain" description="DUF58" evidence="1">
    <location>
        <begin position="202"/>
        <end position="270"/>
    </location>
</feature>
<proteinExistence type="predicted"/>
<organism evidence="2 3">
    <name type="scientific">Haloquadratum walsbyi J07HQW2</name>
    <dbReference type="NCBI Taxonomy" id="1238425"/>
    <lineage>
        <taxon>Archaea</taxon>
        <taxon>Methanobacteriati</taxon>
        <taxon>Methanobacteriota</taxon>
        <taxon>Stenosarchaea group</taxon>
        <taxon>Halobacteria</taxon>
        <taxon>Halobacteriales</taxon>
        <taxon>Haloferacaceae</taxon>
        <taxon>Haloquadratum</taxon>
    </lineage>
</organism>
<accession>U1NIS9</accession>
<gene>
    <name evidence="2" type="ORF">J07HQW2_03621</name>
</gene>
<dbReference type="AlphaFoldDB" id="U1NIS9"/>
<dbReference type="Pfam" id="PF01882">
    <property type="entry name" value="DUF58"/>
    <property type="match status" value="1"/>
</dbReference>
<dbReference type="PANTHER" id="PTHR33608:SF6">
    <property type="entry name" value="BLL2464 PROTEIN"/>
    <property type="match status" value="1"/>
</dbReference>
<dbReference type="PANTHER" id="PTHR33608">
    <property type="entry name" value="BLL2464 PROTEIN"/>
    <property type="match status" value="1"/>
</dbReference>
<evidence type="ECO:0000259" key="1">
    <source>
        <dbReference type="Pfam" id="PF01882"/>
    </source>
</evidence>
<sequence length="438" mass="46543">MTQQVHRHQHRYRSLIAATAVLVAAGIGAGSRTLLFAGTIPLLFILQDALATEPSIDNQLHVKRELSPGAPLPGQPVSVTLTIVNTGDSTIPDLRVADGIPAELGTIEGEPYTSEILRAGQKLTVKYSVSTNRGTYEFDSVQIRARNASGTIVAESTITPHGQTSFESRVSVDDIPIADQTMSTTGPVATETGGSGIEFYATREYQAGDPIGRINWNQYAKTGQLSTIEYHEQRAAQIAIIIDARAAAHVSSQPSLPTGATLCAYAATLSLGVLLDDGHNLTVMALGTPDPVRSDPPPAYASTDEQRAFAARAAMICNAATTGNDDVTTDAAALAVDGGTVDQHRLLSRLSDHEQVLFCTPALDDAAVSITESIRADGHELTVLSPQISNTDIGGRIAHLNRTNRLFEIRTLGGTVVDWKRDEKLPIALSRALRGINA</sequence>
<dbReference type="Proteomes" id="UP000030710">
    <property type="component" value="Unassembled WGS sequence"/>
</dbReference>
<dbReference type="eggNOG" id="arCOG02742">
    <property type="taxonomic scope" value="Archaea"/>
</dbReference>
<dbReference type="Gene3D" id="2.60.40.10">
    <property type="entry name" value="Immunoglobulins"/>
    <property type="match status" value="1"/>
</dbReference>
<evidence type="ECO:0000313" key="3">
    <source>
        <dbReference type="Proteomes" id="UP000030710"/>
    </source>
</evidence>